<dbReference type="Proteomes" id="UP000494108">
    <property type="component" value="Unassembled WGS sequence"/>
</dbReference>
<dbReference type="Gene3D" id="2.160.20.10">
    <property type="entry name" value="Single-stranded right-handed beta-helix, Pectin lyase-like"/>
    <property type="match status" value="1"/>
</dbReference>
<dbReference type="RefSeq" id="WP_175172428.1">
    <property type="nucleotide sequence ID" value="NZ_CADIJX010000001.1"/>
</dbReference>
<name>A0A6S6YMX4_9BURK</name>
<evidence type="ECO:0000313" key="3">
    <source>
        <dbReference type="Proteomes" id="UP000494108"/>
    </source>
</evidence>
<proteinExistence type="predicted"/>
<sequence length="750" mass="79050">MTISSTTRKAGPFFGNDATIDFPFTFKVFKKQDLSVTLTDLNGADSAPLILDSAYTVTLNANQDSNPGGTVRYPRAGLPLPTGYRLTITGGLANTQPTDIQNSGGFYPQVVEDMGDRSTIQIQQLQEQVDRSLKFSVSDTGAGAVLPPADIRANKILAFDGDGKPSVLVPVSGSAADVLIQLAGGGGSSLVGFRQVGVGAVARTVQDRLRDSINVRDFGAKGDAVTDDRTAIIAADVVATMLGKSLEFPDGVYRSSNGIDKTAKWRGVGAPVIGVFPVVDDKRFLRPGQKSLIPGTSLLFTGTGTLTKTTPRADMFSSFTYCVRDVDRGSSMEGMAIILDCDVYDAGGNLTLPANDNRASYDVGRFIDDASQCYSRDVAVFGYFAKAGTVVYSQIGNDDPDYNIFDECSTMGMYGLALIGGDTATPIPNGLSGTQGYGFDIWSMDHHSRAPDNAAAQYAGADAWRCLYIDVNTTVSTKGNGHAFYGGCIRTYADHPLGLDHCNNVRFYGTVFEETSWGVTGSTTTTHLATVSTTDVSFIDTRHSKDSLFHAGFAGAMTGQLIAIGSPLNASAGMVVSVRDPANNGQFNWTRVSADGISGDPYIQLGTGSVASATTGWSMRRDIDASNIFDLRYNAASVAQLSTAGLWVPEVGNAKKIRHQRAPSVIASGSIAFTRTWAIVTTGTGSGGTLQTITGGTQGDEIIITAGLTAEPITVDTAAGNIRIGANTVVSGFVNLCLVYNGSFWVRKSG</sequence>
<reference evidence="2 3" key="1">
    <citation type="submission" date="2020-04" db="EMBL/GenBank/DDBJ databases">
        <authorList>
            <person name="De Canck E."/>
        </authorList>
    </citation>
    <scope>NUCLEOTIDE SEQUENCE [LARGE SCALE GENOMIC DNA]</scope>
    <source>
        <strain evidence="2 3">LMG 3431</strain>
    </source>
</reference>
<dbReference type="AlphaFoldDB" id="A0A6S6YMX4"/>
<keyword evidence="3" id="KW-1185">Reference proteome</keyword>
<evidence type="ECO:0000259" key="1">
    <source>
        <dbReference type="Pfam" id="PF12708"/>
    </source>
</evidence>
<dbReference type="EMBL" id="CADIJX010000001">
    <property type="protein sequence ID" value="CAB3624728.1"/>
    <property type="molecule type" value="Genomic_DNA"/>
</dbReference>
<gene>
    <name evidence="2" type="ORF">LMG3431_00058</name>
</gene>
<dbReference type="Pfam" id="PF12708">
    <property type="entry name" value="Pect-lyase_RHGA_epim"/>
    <property type="match status" value="1"/>
</dbReference>
<protein>
    <recommendedName>
        <fullName evidence="1">Rhamnogalacturonase A/B/Epimerase-like pectate lyase domain-containing protein</fullName>
    </recommendedName>
</protein>
<feature type="domain" description="Rhamnogalacturonase A/B/Epimerase-like pectate lyase" evidence="1">
    <location>
        <begin position="213"/>
        <end position="271"/>
    </location>
</feature>
<dbReference type="InterPro" id="IPR012334">
    <property type="entry name" value="Pectin_lyas_fold"/>
</dbReference>
<evidence type="ECO:0000313" key="2">
    <source>
        <dbReference type="EMBL" id="CAB3624728.1"/>
    </source>
</evidence>
<dbReference type="InterPro" id="IPR024535">
    <property type="entry name" value="RHGA/B-epi-like_pectate_lyase"/>
</dbReference>
<organism evidence="2 3">
    <name type="scientific">Achromobacter pestifer</name>
    <dbReference type="NCBI Taxonomy" id="1353889"/>
    <lineage>
        <taxon>Bacteria</taxon>
        <taxon>Pseudomonadati</taxon>
        <taxon>Pseudomonadota</taxon>
        <taxon>Betaproteobacteria</taxon>
        <taxon>Burkholderiales</taxon>
        <taxon>Alcaligenaceae</taxon>
        <taxon>Achromobacter</taxon>
    </lineage>
</organism>
<accession>A0A6S6YMX4</accession>